<gene>
    <name evidence="1" type="ORF">JGUZn3_03280</name>
</gene>
<sequence>MNQFALKLESKKNYYRSLAEKATKKAEEIGSLAVQTVTDVLPAGQPILVGHHSEKKHRALIEGVNKKMDQAEQLLDKADYYNQKADSVGKYGGISSDDPLAIEKLKIELSKARFSSDRSRIKKEFPTWRQEKPLKIKKWNLKHSSLNRTGL</sequence>
<dbReference type="Proteomes" id="UP000516349">
    <property type="component" value="Chromosome"/>
</dbReference>
<dbReference type="KEGG" id="ebla:JGUZn3_03280"/>
<evidence type="ECO:0000313" key="2">
    <source>
        <dbReference type="Proteomes" id="UP000516349"/>
    </source>
</evidence>
<reference evidence="1 2" key="1">
    <citation type="submission" date="2020-08" db="EMBL/GenBank/DDBJ databases">
        <title>Complete genome sequence of Entomobacter blattae G55GP.</title>
        <authorList>
            <person name="Poehlein A."/>
            <person name="Guzman J."/>
            <person name="Daniel R."/>
            <person name="Vilcinskas A."/>
        </authorList>
    </citation>
    <scope>NUCLEOTIDE SEQUENCE [LARGE SCALE GENOMIC DNA]</scope>
    <source>
        <strain evidence="1 2">G55GP</strain>
    </source>
</reference>
<organism evidence="1 2">
    <name type="scientific">Entomobacter blattae</name>
    <dbReference type="NCBI Taxonomy" id="2762277"/>
    <lineage>
        <taxon>Bacteria</taxon>
        <taxon>Pseudomonadati</taxon>
        <taxon>Pseudomonadota</taxon>
        <taxon>Alphaproteobacteria</taxon>
        <taxon>Acetobacterales</taxon>
        <taxon>Acetobacteraceae</taxon>
        <taxon>Entomobacter</taxon>
    </lineage>
</organism>
<dbReference type="InterPro" id="IPR021944">
    <property type="entry name" value="DUF3560"/>
</dbReference>
<proteinExistence type="predicted"/>
<dbReference type="EMBL" id="CP060244">
    <property type="protein sequence ID" value="QNT77585.1"/>
    <property type="molecule type" value="Genomic_DNA"/>
</dbReference>
<protein>
    <recommendedName>
        <fullName evidence="3">DUF3560 domain-containing protein</fullName>
    </recommendedName>
</protein>
<accession>A0A7H1NP75</accession>
<keyword evidence="2" id="KW-1185">Reference proteome</keyword>
<dbReference type="Pfam" id="PF12083">
    <property type="entry name" value="DUF3560"/>
    <property type="match status" value="1"/>
</dbReference>
<dbReference type="AlphaFoldDB" id="A0A7H1NP75"/>
<evidence type="ECO:0000313" key="1">
    <source>
        <dbReference type="EMBL" id="QNT77585.1"/>
    </source>
</evidence>
<name>A0A7H1NP75_9PROT</name>
<evidence type="ECO:0008006" key="3">
    <source>
        <dbReference type="Google" id="ProtNLM"/>
    </source>
</evidence>